<sequence>MEMDPANVVVRLCTEGMRAEAEGRPEDARRLFDQAWAERSDDFDACVAAHYVARQQDSPEEVLLWNAVALHHAKEAGDDRVADFYPSLYLNMGASHELLGDPAEAERYFLLAEDHAPALPAGPYGDMLRQGIADGLARVRG</sequence>
<dbReference type="Proteomes" id="UP000588112">
    <property type="component" value="Unassembled WGS sequence"/>
</dbReference>
<dbReference type="Gene3D" id="1.25.40.10">
    <property type="entry name" value="Tetratricopeptide repeat domain"/>
    <property type="match status" value="1"/>
</dbReference>
<accession>A0A7W8Z6G3</accession>
<organism evidence="1 2">
    <name type="scientific">Sphaerisporangium krabiense</name>
    <dbReference type="NCBI Taxonomy" id="763782"/>
    <lineage>
        <taxon>Bacteria</taxon>
        <taxon>Bacillati</taxon>
        <taxon>Actinomycetota</taxon>
        <taxon>Actinomycetes</taxon>
        <taxon>Streptosporangiales</taxon>
        <taxon>Streptosporangiaceae</taxon>
        <taxon>Sphaerisporangium</taxon>
    </lineage>
</organism>
<comment type="caution">
    <text evidence="1">The sequence shown here is derived from an EMBL/GenBank/DDBJ whole genome shotgun (WGS) entry which is preliminary data.</text>
</comment>
<proteinExistence type="predicted"/>
<name>A0A7W8Z6G3_9ACTN</name>
<dbReference type="InterPro" id="IPR011990">
    <property type="entry name" value="TPR-like_helical_dom_sf"/>
</dbReference>
<dbReference type="SUPFAM" id="SSF48452">
    <property type="entry name" value="TPR-like"/>
    <property type="match status" value="1"/>
</dbReference>
<dbReference type="RefSeq" id="WP_204070680.1">
    <property type="nucleotide sequence ID" value="NZ_BOOS01000064.1"/>
</dbReference>
<evidence type="ECO:0000313" key="2">
    <source>
        <dbReference type="Proteomes" id="UP000588112"/>
    </source>
</evidence>
<evidence type="ECO:0000313" key="1">
    <source>
        <dbReference type="EMBL" id="MBB5628349.1"/>
    </source>
</evidence>
<gene>
    <name evidence="1" type="ORF">BJ981_004048</name>
</gene>
<keyword evidence="2" id="KW-1185">Reference proteome</keyword>
<dbReference type="AlphaFoldDB" id="A0A7W8Z6G3"/>
<dbReference type="EMBL" id="JACHBR010000001">
    <property type="protein sequence ID" value="MBB5628349.1"/>
    <property type="molecule type" value="Genomic_DNA"/>
</dbReference>
<protein>
    <submittedName>
        <fullName evidence="1">Tetratricopeptide (TPR) repeat protein</fullName>
    </submittedName>
</protein>
<reference evidence="1 2" key="1">
    <citation type="submission" date="2020-08" db="EMBL/GenBank/DDBJ databases">
        <title>Sequencing the genomes of 1000 actinobacteria strains.</title>
        <authorList>
            <person name="Klenk H.-P."/>
        </authorList>
    </citation>
    <scope>NUCLEOTIDE SEQUENCE [LARGE SCALE GENOMIC DNA]</scope>
    <source>
        <strain evidence="1 2">DSM 45790</strain>
    </source>
</reference>